<dbReference type="EMBL" id="PELR01000343">
    <property type="protein sequence ID" value="RTH01698.1"/>
    <property type="molecule type" value="Genomic_DNA"/>
</dbReference>
<comment type="caution">
    <text evidence="5">The sequence shown here is derived from an EMBL/GenBank/DDBJ whole genome shotgun (WGS) entry which is preliminary data.</text>
</comment>
<evidence type="ECO:0000313" key="6">
    <source>
        <dbReference type="EMBL" id="RTH31564.1"/>
    </source>
</evidence>
<dbReference type="AlphaFoldDB" id="A0A430S7K7"/>
<dbReference type="EMBL" id="PEMD01000262">
    <property type="protein sequence ID" value="RTH31564.1"/>
    <property type="molecule type" value="Genomic_DNA"/>
</dbReference>
<evidence type="ECO:0000313" key="5">
    <source>
        <dbReference type="EMBL" id="RTH31521.1"/>
    </source>
</evidence>
<evidence type="ECO:0000313" key="8">
    <source>
        <dbReference type="Proteomes" id="UP000286928"/>
    </source>
</evidence>
<evidence type="ECO:0000313" key="1">
    <source>
        <dbReference type="EMBL" id="RTH01698.1"/>
    </source>
</evidence>
<name>A0A430S7K7_THESC</name>
<organism evidence="5 8">
    <name type="scientific">Thermus scotoductus</name>
    <dbReference type="NCBI Taxonomy" id="37636"/>
    <lineage>
        <taxon>Bacteria</taxon>
        <taxon>Thermotogati</taxon>
        <taxon>Deinococcota</taxon>
        <taxon>Deinococci</taxon>
        <taxon>Thermales</taxon>
        <taxon>Thermaceae</taxon>
        <taxon>Thermus</taxon>
    </lineage>
</organism>
<dbReference type="EMBL" id="PEMD01000313">
    <property type="protein sequence ID" value="RTH29796.1"/>
    <property type="molecule type" value="Genomic_DNA"/>
</dbReference>
<protein>
    <submittedName>
        <fullName evidence="5">IS5/IS1182 family transposase</fullName>
    </submittedName>
</protein>
<gene>
    <name evidence="6" type="ORF">CSW33_07680</name>
    <name evidence="5" type="ORF">CSW33_07770</name>
    <name evidence="4" type="ORF">CSW33_11495</name>
    <name evidence="3" type="ORF">CSW45_07630</name>
    <name evidence="2" type="ORF">CSW45_07765</name>
    <name evidence="1" type="ORF">CSW45_09420</name>
</gene>
<accession>A0A430S7K7</accession>
<evidence type="ECO:0000313" key="7">
    <source>
        <dbReference type="Proteomes" id="UP000286910"/>
    </source>
</evidence>
<reference evidence="7 8" key="1">
    <citation type="journal article" date="2019" name="Extremophiles">
        <title>Biogeography of thermophiles and predominance of Thermus scotoductus in domestic water heaters.</title>
        <authorList>
            <person name="Wilpiszeski R.L."/>
            <person name="Zhang Z."/>
            <person name="House C.H."/>
        </authorList>
    </citation>
    <scope>NUCLEOTIDE SEQUENCE [LARGE SCALE GENOMIC DNA]</scope>
    <source>
        <strain evidence="5 8">20_S20</strain>
        <strain evidence="1 7">32_S32</strain>
    </source>
</reference>
<proteinExistence type="predicted"/>
<evidence type="ECO:0000313" key="2">
    <source>
        <dbReference type="EMBL" id="RTH02711.1"/>
    </source>
</evidence>
<dbReference type="Proteomes" id="UP000286910">
    <property type="component" value="Unassembled WGS sequence"/>
</dbReference>
<dbReference type="EMBL" id="PELR01000231">
    <property type="protein sequence ID" value="RTH02806.1"/>
    <property type="molecule type" value="Genomic_DNA"/>
</dbReference>
<evidence type="ECO:0000313" key="4">
    <source>
        <dbReference type="EMBL" id="RTH29796.1"/>
    </source>
</evidence>
<feature type="non-terminal residue" evidence="5">
    <location>
        <position position="31"/>
    </location>
</feature>
<dbReference type="Proteomes" id="UP000286928">
    <property type="component" value="Unassembled WGS sequence"/>
</dbReference>
<sequence>MSSRRSYPSDLSDAEWALLEPLIPAPKPGGR</sequence>
<evidence type="ECO:0000313" key="3">
    <source>
        <dbReference type="EMBL" id="RTH02806.1"/>
    </source>
</evidence>
<dbReference type="EMBL" id="PELR01000237">
    <property type="protein sequence ID" value="RTH02711.1"/>
    <property type="molecule type" value="Genomic_DNA"/>
</dbReference>
<dbReference type="EMBL" id="PEMD01000266">
    <property type="protein sequence ID" value="RTH31521.1"/>
    <property type="molecule type" value="Genomic_DNA"/>
</dbReference>